<evidence type="ECO:0000256" key="2">
    <source>
        <dbReference type="ARBA" id="ARBA00022729"/>
    </source>
</evidence>
<organism evidence="4">
    <name type="scientific">Dissulfuribacter thermophilus</name>
    <dbReference type="NCBI Taxonomy" id="1156395"/>
    <lineage>
        <taxon>Bacteria</taxon>
        <taxon>Pseudomonadati</taxon>
        <taxon>Thermodesulfobacteriota</taxon>
        <taxon>Dissulfuribacteria</taxon>
        <taxon>Dissulfuribacterales</taxon>
        <taxon>Dissulfuribacteraceae</taxon>
        <taxon>Dissulfuribacter</taxon>
    </lineage>
</organism>
<dbReference type="InterPro" id="IPR007428">
    <property type="entry name" value="MlaA"/>
</dbReference>
<dbReference type="GO" id="GO:0120010">
    <property type="term" value="P:intermembrane phospholipid transfer"/>
    <property type="evidence" value="ECO:0007669"/>
    <property type="project" value="TreeGrafter"/>
</dbReference>
<feature type="transmembrane region" description="Helical" evidence="3">
    <location>
        <begin position="6"/>
        <end position="27"/>
    </location>
</feature>
<dbReference type="AlphaFoldDB" id="A0A7V2SY89"/>
<name>A0A7V2SY89_9BACT</name>
<keyword evidence="3" id="KW-0472">Membrane</keyword>
<keyword evidence="2" id="KW-0732">Signal</keyword>
<reference evidence="4" key="1">
    <citation type="journal article" date="2020" name="mSystems">
        <title>Genome- and Community-Level Interaction Insights into Carbon Utilization and Element Cycling Functions of Hydrothermarchaeota in Hydrothermal Sediment.</title>
        <authorList>
            <person name="Zhou Z."/>
            <person name="Liu Y."/>
            <person name="Xu W."/>
            <person name="Pan J."/>
            <person name="Luo Z.H."/>
            <person name="Li M."/>
        </authorList>
    </citation>
    <scope>NUCLEOTIDE SEQUENCE [LARGE SCALE GENOMIC DNA]</scope>
    <source>
        <strain evidence="4">HyVt-503</strain>
    </source>
</reference>
<keyword evidence="4" id="KW-0449">Lipoprotein</keyword>
<dbReference type="GO" id="GO:0016020">
    <property type="term" value="C:membrane"/>
    <property type="evidence" value="ECO:0007669"/>
    <property type="project" value="InterPro"/>
</dbReference>
<sequence length="255" mass="29203">MRYVNWLVMCAVMVMTTILIVTEGPFLPVSHAEDRATIATDEDLFSDEFSDEETEEISDPLEGFNRAMFTFNDKVYFWALKPVATQYKRVVPELMRRGIRNFFVNLNYPMRLFASITQLKIKKAAMETFKFLTNSTLGLAGFIDYSGIFPELDVPPEDSGQTLGYYGIGHGVYIVWPLIGPMSLRDSFGFSVDYFLQPVSYVEPFYLSFGVRSYDVMNSTSLKLGEYETIKKSSLDPYIAIRDAYLQQRASQIKK</sequence>
<comment type="similarity">
    <text evidence="1">Belongs to the MlaA family.</text>
</comment>
<dbReference type="Proteomes" id="UP000885797">
    <property type="component" value="Unassembled WGS sequence"/>
</dbReference>
<dbReference type="EMBL" id="DRND01000137">
    <property type="protein sequence ID" value="HFC46560.1"/>
    <property type="molecule type" value="Genomic_DNA"/>
</dbReference>
<keyword evidence="3" id="KW-0812">Transmembrane</keyword>
<dbReference type="Pfam" id="PF04333">
    <property type="entry name" value="MlaA"/>
    <property type="match status" value="1"/>
</dbReference>
<keyword evidence="3" id="KW-1133">Transmembrane helix</keyword>
<comment type="caution">
    <text evidence="4">The sequence shown here is derived from an EMBL/GenBank/DDBJ whole genome shotgun (WGS) entry which is preliminary data.</text>
</comment>
<protein>
    <submittedName>
        <fullName evidence="4">VacJ family lipoprotein</fullName>
    </submittedName>
</protein>
<dbReference type="PRINTS" id="PR01805">
    <property type="entry name" value="VACJLIPOPROT"/>
</dbReference>
<dbReference type="PANTHER" id="PTHR30035:SF3">
    <property type="entry name" value="INTERMEMBRANE PHOSPHOLIPID TRANSPORT SYSTEM LIPOPROTEIN MLAA"/>
    <property type="match status" value="1"/>
</dbReference>
<gene>
    <name evidence="4" type="ORF">ENJ63_01615</name>
</gene>
<accession>A0A7V2SY89</accession>
<evidence type="ECO:0000256" key="1">
    <source>
        <dbReference type="ARBA" id="ARBA00010634"/>
    </source>
</evidence>
<evidence type="ECO:0000313" key="4">
    <source>
        <dbReference type="EMBL" id="HFC46560.1"/>
    </source>
</evidence>
<evidence type="ECO:0000256" key="3">
    <source>
        <dbReference type="SAM" id="Phobius"/>
    </source>
</evidence>
<dbReference type="PANTHER" id="PTHR30035">
    <property type="entry name" value="LIPOPROTEIN VACJ-RELATED"/>
    <property type="match status" value="1"/>
</dbReference>
<proteinExistence type="inferred from homology"/>